<name>A0A7C2JXR8_9PLAN</name>
<protein>
    <submittedName>
        <fullName evidence="1">Glycosyltransferase</fullName>
    </submittedName>
</protein>
<keyword evidence="1" id="KW-0808">Transferase</keyword>
<dbReference type="Pfam" id="PF13692">
    <property type="entry name" value="Glyco_trans_1_4"/>
    <property type="match status" value="1"/>
</dbReference>
<evidence type="ECO:0000313" key="1">
    <source>
        <dbReference type="EMBL" id="HEN15126.1"/>
    </source>
</evidence>
<comment type="caution">
    <text evidence="1">The sequence shown here is derived from an EMBL/GenBank/DDBJ whole genome shotgun (WGS) entry which is preliminary data.</text>
</comment>
<proteinExistence type="predicted"/>
<sequence length="460" mass="50692">MPPKPVGQPVWRRSRGRANCEYSGGDRLTTLGARSRRTSGRLDAGAPLRICVCTSYAAHREPRAPRHAAALSSLGRCQIHFVDAAPRGTSRVAVAALDNIPRLEWTTLGVPHRSDGLWAVAANRLAGRVARVTYALVGVPCNAALNSGIPRMGGVLKNSPADIYFAHNIDTLLPAWHAARRHGAQLLFDSMEYHADMGSGQNPVERRLIDEIQRKCLPDCLLITASSPEVAESLERDYGLDGVLPLYNVPSRVDDLQPKQPGFNLYWRNSVVNVGERGLSDVLAAMPHLPEDIHLHLQGGLPADGGRQLRQDIERLGLSPRVTFHPPYRPELAVWEASPFQVGLCLERPTCRNHDLTVSNKMFDYHMAGLAVVSSDLPGLRRVITRSGGGVCFRAGDVHDLRLVLLELYNNPQQLREHAAKARSFAQSEANLERVMSDLTSGLLQRLEARHPELMRRLSA</sequence>
<reference evidence="1" key="1">
    <citation type="journal article" date="2020" name="mSystems">
        <title>Genome- and Community-Level Interaction Insights into Carbon Utilization and Element Cycling Functions of Hydrothermarchaeota in Hydrothermal Sediment.</title>
        <authorList>
            <person name="Zhou Z."/>
            <person name="Liu Y."/>
            <person name="Xu W."/>
            <person name="Pan J."/>
            <person name="Luo Z.H."/>
            <person name="Li M."/>
        </authorList>
    </citation>
    <scope>NUCLEOTIDE SEQUENCE [LARGE SCALE GENOMIC DNA]</scope>
    <source>
        <strain evidence="1">SpSt-339</strain>
    </source>
</reference>
<dbReference type="PANTHER" id="PTHR12526">
    <property type="entry name" value="GLYCOSYLTRANSFERASE"/>
    <property type="match status" value="1"/>
</dbReference>
<dbReference type="GO" id="GO:0016740">
    <property type="term" value="F:transferase activity"/>
    <property type="evidence" value="ECO:0007669"/>
    <property type="project" value="UniProtKB-KW"/>
</dbReference>
<dbReference type="Gene3D" id="3.40.50.2000">
    <property type="entry name" value="Glycogen Phosphorylase B"/>
    <property type="match status" value="1"/>
</dbReference>
<organism evidence="1">
    <name type="scientific">Schlesneria paludicola</name>
    <dbReference type="NCBI Taxonomy" id="360056"/>
    <lineage>
        <taxon>Bacteria</taxon>
        <taxon>Pseudomonadati</taxon>
        <taxon>Planctomycetota</taxon>
        <taxon>Planctomycetia</taxon>
        <taxon>Planctomycetales</taxon>
        <taxon>Planctomycetaceae</taxon>
        <taxon>Schlesneria</taxon>
    </lineage>
</organism>
<gene>
    <name evidence="1" type="ORF">ENQ76_06625</name>
</gene>
<accession>A0A7C2JXR8</accession>
<dbReference type="SUPFAM" id="SSF53756">
    <property type="entry name" value="UDP-Glycosyltransferase/glycogen phosphorylase"/>
    <property type="match status" value="1"/>
</dbReference>
<dbReference type="AlphaFoldDB" id="A0A7C2JXR8"/>
<dbReference type="EMBL" id="DSOK01000193">
    <property type="protein sequence ID" value="HEN15126.1"/>
    <property type="molecule type" value="Genomic_DNA"/>
</dbReference>